<dbReference type="GO" id="GO:0010181">
    <property type="term" value="F:FMN binding"/>
    <property type="evidence" value="ECO:0007669"/>
    <property type="project" value="InterPro"/>
</dbReference>
<dbReference type="Proteomes" id="UP000461409">
    <property type="component" value="Unassembled WGS sequence"/>
</dbReference>
<accession>A0A844X917</accession>
<gene>
    <name evidence="6" type="ORF">GRF63_03080</name>
</gene>
<evidence type="ECO:0000313" key="6">
    <source>
        <dbReference type="EMBL" id="MWV26881.1"/>
    </source>
</evidence>
<feature type="domain" description="Flavin reductase like" evidence="5">
    <location>
        <begin position="19"/>
        <end position="170"/>
    </location>
</feature>
<dbReference type="GO" id="GO:0016646">
    <property type="term" value="F:oxidoreductase activity, acting on the CH-NH group of donors, NAD or NADP as acceptor"/>
    <property type="evidence" value="ECO:0007669"/>
    <property type="project" value="UniProtKB-ARBA"/>
</dbReference>
<dbReference type="EMBL" id="WUBR01000001">
    <property type="protein sequence ID" value="MWV26881.1"/>
    <property type="molecule type" value="Genomic_DNA"/>
</dbReference>
<reference evidence="6 7" key="1">
    <citation type="submission" date="2019-12" db="EMBL/GenBank/DDBJ databases">
        <authorList>
            <person name="Lee S.D."/>
        </authorList>
    </citation>
    <scope>NUCLEOTIDE SEQUENCE [LARGE SCALE GENOMIC DNA]</scope>
    <source>
        <strain evidence="6 7">GH3-10</strain>
    </source>
</reference>
<keyword evidence="3" id="KW-0288">FMN</keyword>
<dbReference type="AlphaFoldDB" id="A0A844X917"/>
<sequence length="214" mass="23632">MEFDFSKVETPDRYKLMSAAITPRPIAWLTTLSSDGVRNAAPYSFFNMMGSAPPLVAIGLMRRPDGTYKDSARNVLDTKEFVVNLVSEGDAPAMNLTCIDAPPEFDEIDAADLATLPSSVIAPPRIASAPVSMECRLYESIDAGLTTIVLGEVLRFHIGDDLVDPERLHVDTLAMKLVGRMHGAGQYTRCNDLFQLARPTYADWVKRKEAHNDR</sequence>
<comment type="caution">
    <text evidence="6">The sequence shown here is derived from an EMBL/GenBank/DDBJ whole genome shotgun (WGS) entry which is preliminary data.</text>
</comment>
<evidence type="ECO:0000256" key="3">
    <source>
        <dbReference type="ARBA" id="ARBA00022643"/>
    </source>
</evidence>
<evidence type="ECO:0000256" key="2">
    <source>
        <dbReference type="ARBA" id="ARBA00022630"/>
    </source>
</evidence>
<dbReference type="SMART" id="SM00903">
    <property type="entry name" value="Flavin_Reduct"/>
    <property type="match status" value="1"/>
</dbReference>
<keyword evidence="2" id="KW-0285">Flavoprotein</keyword>
<dbReference type="SUPFAM" id="SSF50475">
    <property type="entry name" value="FMN-binding split barrel"/>
    <property type="match status" value="1"/>
</dbReference>
<dbReference type="InterPro" id="IPR002563">
    <property type="entry name" value="Flavin_Rdtase-like_dom"/>
</dbReference>
<dbReference type="Gene3D" id="2.30.110.10">
    <property type="entry name" value="Electron Transport, Fmn-binding Protein, Chain A"/>
    <property type="match status" value="1"/>
</dbReference>
<evidence type="ECO:0000259" key="5">
    <source>
        <dbReference type="SMART" id="SM00903"/>
    </source>
</evidence>
<protein>
    <submittedName>
        <fullName evidence="6">Flavin reductase family protein</fullName>
    </submittedName>
</protein>
<dbReference type="PANTHER" id="PTHR33798">
    <property type="entry name" value="FLAVOPROTEIN OXYGENASE"/>
    <property type="match status" value="1"/>
</dbReference>
<evidence type="ECO:0000256" key="1">
    <source>
        <dbReference type="ARBA" id="ARBA00001917"/>
    </source>
</evidence>
<evidence type="ECO:0000313" key="7">
    <source>
        <dbReference type="Proteomes" id="UP000461409"/>
    </source>
</evidence>
<keyword evidence="7" id="KW-1185">Reference proteome</keyword>
<dbReference type="Pfam" id="PF01613">
    <property type="entry name" value="Flavin_Reduct"/>
    <property type="match status" value="1"/>
</dbReference>
<dbReference type="InterPro" id="IPR012349">
    <property type="entry name" value="Split_barrel_FMN-bd"/>
</dbReference>
<reference evidence="6 7" key="2">
    <citation type="submission" date="2020-02" db="EMBL/GenBank/DDBJ databases">
        <title>Erythrobacter dongmakensis sp. nov., isolated from a tidal mudflat.</title>
        <authorList>
            <person name="Kim I.S."/>
        </authorList>
    </citation>
    <scope>NUCLEOTIDE SEQUENCE [LARGE SCALE GENOMIC DNA]</scope>
    <source>
        <strain evidence="6 7">GH3-10</strain>
    </source>
</reference>
<proteinExistence type="inferred from homology"/>
<evidence type="ECO:0000256" key="4">
    <source>
        <dbReference type="ARBA" id="ARBA00038054"/>
    </source>
</evidence>
<dbReference type="RefSeq" id="WP_160484508.1">
    <property type="nucleotide sequence ID" value="NZ_WUBR01000001.1"/>
</dbReference>
<dbReference type="PANTHER" id="PTHR33798:SF5">
    <property type="entry name" value="FLAVIN REDUCTASE LIKE DOMAIN-CONTAINING PROTEIN"/>
    <property type="match status" value="1"/>
</dbReference>
<organism evidence="6 7">
    <name type="scientific">Aurantiacibacter rhizosphaerae</name>
    <dbReference type="NCBI Taxonomy" id="2691582"/>
    <lineage>
        <taxon>Bacteria</taxon>
        <taxon>Pseudomonadati</taxon>
        <taxon>Pseudomonadota</taxon>
        <taxon>Alphaproteobacteria</taxon>
        <taxon>Sphingomonadales</taxon>
        <taxon>Erythrobacteraceae</taxon>
        <taxon>Aurantiacibacter</taxon>
    </lineage>
</organism>
<comment type="cofactor">
    <cofactor evidence="1">
        <name>FMN</name>
        <dbReference type="ChEBI" id="CHEBI:58210"/>
    </cofactor>
</comment>
<name>A0A844X917_9SPHN</name>
<comment type="similarity">
    <text evidence="4">Belongs to the flavoredoxin family.</text>
</comment>